<gene>
    <name evidence="1" type="ORF">FHR65_004096</name>
</gene>
<dbReference type="SUPFAM" id="SSF110849">
    <property type="entry name" value="ParB/Sulfiredoxin"/>
    <property type="match status" value="1"/>
</dbReference>
<comment type="caution">
    <text evidence="1">The sequence shown here is derived from an EMBL/GenBank/DDBJ whole genome shotgun (WGS) entry which is preliminary data.</text>
</comment>
<name>A0AB73H2B5_9XANT</name>
<dbReference type="SUPFAM" id="SSF109709">
    <property type="entry name" value="KorB DNA-binding domain-like"/>
    <property type="match status" value="1"/>
</dbReference>
<dbReference type="Gene3D" id="1.10.10.2830">
    <property type="match status" value="1"/>
</dbReference>
<reference evidence="1" key="1">
    <citation type="submission" date="2020-08" db="EMBL/GenBank/DDBJ databases">
        <title>Studying the diversity of plant-associated saprophytic bacteria and their role in host health and plant-pathogen interactions.</title>
        <authorList>
            <person name="Potnis N."/>
        </authorList>
    </citation>
    <scope>NUCLEOTIDE SEQUENCE</scope>
    <source>
        <strain evidence="1">F21</strain>
    </source>
</reference>
<dbReference type="Proteomes" id="UP000528595">
    <property type="component" value="Unassembled WGS sequence"/>
</dbReference>
<dbReference type="InterPro" id="IPR036086">
    <property type="entry name" value="ParB/Sulfiredoxin_sf"/>
</dbReference>
<organism evidence="1">
    <name type="scientific">Xanthomonas arboricola</name>
    <dbReference type="NCBI Taxonomy" id="56448"/>
    <lineage>
        <taxon>Bacteria</taxon>
        <taxon>Pseudomonadati</taxon>
        <taxon>Pseudomonadota</taxon>
        <taxon>Gammaproteobacteria</taxon>
        <taxon>Lysobacterales</taxon>
        <taxon>Lysobacteraceae</taxon>
        <taxon>Xanthomonas</taxon>
    </lineage>
</organism>
<protein>
    <submittedName>
        <fullName evidence="1">ParB-like chromosome segregation protein Spo0J</fullName>
    </submittedName>
</protein>
<sequence length="309" mass="33350">MSTETISLSNPSLKSVSIPPAVFQSELTPGGLKAIKTSEGAMRIDNFYSYPLDKVHVVKDLNARITTPDVEARIRVIADSMRDVGFRIDRPISCFVEKRDGIDRIVVWDGHTRFAAAQLAVSEGADIPTVPVCLMPKSTSMDDIMFGLVTANSGQPLSMLETSLVVKRLQARGHEDASIAKKIGVTTTHIDNLSILAGSPKSIHQMVAANQVAASTVIELIKKVGVEKTLAQLNDQIATAQAAGKENIKITSKNLPSVKFQSALKKSAPRLFEHASAIRQDPAYGQLSSETRAQLELLLEELEAVKPAA</sequence>
<accession>A0AB73H2B5</accession>
<dbReference type="EMBL" id="JACIIQ010000025">
    <property type="protein sequence ID" value="MBB5672495.1"/>
    <property type="molecule type" value="Genomic_DNA"/>
</dbReference>
<dbReference type="RefSeq" id="WP_184578793.1">
    <property type="nucleotide sequence ID" value="NZ_JACIIQ010000025.1"/>
</dbReference>
<proteinExistence type="predicted"/>
<evidence type="ECO:0000313" key="1">
    <source>
        <dbReference type="EMBL" id="MBB5672495.1"/>
    </source>
</evidence>
<dbReference type="AlphaFoldDB" id="A0AB73H2B5"/>